<dbReference type="Gene3D" id="2.60.40.1760">
    <property type="entry name" value="glycosyl hydrolase (family 31)"/>
    <property type="match status" value="1"/>
</dbReference>
<dbReference type="RefSeq" id="WP_284359801.1">
    <property type="nucleotide sequence ID" value="NZ_BPFZ01000006.1"/>
</dbReference>
<dbReference type="InterPro" id="IPR013780">
    <property type="entry name" value="Glyco_hydro_b"/>
</dbReference>
<dbReference type="SMART" id="SM00758">
    <property type="entry name" value="PA14"/>
    <property type="match status" value="1"/>
</dbReference>
<dbReference type="SUPFAM" id="SSF56988">
    <property type="entry name" value="Anthrax protective antigen"/>
    <property type="match status" value="1"/>
</dbReference>
<dbReference type="CDD" id="cd14752">
    <property type="entry name" value="GH31_N"/>
    <property type="match status" value="1"/>
</dbReference>
<evidence type="ECO:0000256" key="2">
    <source>
        <dbReference type="RuleBase" id="RU361185"/>
    </source>
</evidence>
<dbReference type="InterPro" id="IPR011013">
    <property type="entry name" value="Gal_mutarotase_sf_dom"/>
</dbReference>
<accession>A0ABQ4PVL6</accession>
<reference evidence="4" key="1">
    <citation type="submission" date="2021-05" db="EMBL/GenBank/DDBJ databases">
        <authorList>
            <person name="Tanabe Y."/>
        </authorList>
    </citation>
    <scope>NUCLEOTIDE SEQUENCE</scope>
    <source>
        <strain evidence="4">BOTRYCO-1</strain>
    </source>
</reference>
<dbReference type="InterPro" id="IPR048395">
    <property type="entry name" value="Glyco_hydro_31_C"/>
</dbReference>
<dbReference type="PROSITE" id="PS51820">
    <property type="entry name" value="PA14"/>
    <property type="match status" value="1"/>
</dbReference>
<keyword evidence="2" id="KW-0378">Hydrolase</keyword>
<evidence type="ECO:0000313" key="5">
    <source>
        <dbReference type="Proteomes" id="UP001161064"/>
    </source>
</evidence>
<dbReference type="CDD" id="cd06591">
    <property type="entry name" value="GH31_xylosidase_XylS"/>
    <property type="match status" value="1"/>
</dbReference>
<dbReference type="EMBL" id="BPFZ01000006">
    <property type="protein sequence ID" value="GIU67064.1"/>
    <property type="molecule type" value="Genomic_DNA"/>
</dbReference>
<sequence>MLDDEVNRRALLGASVTLCAAAHARSSSAAEHQGESNPSFEQMMRIEGGVRLVSQNGTTLDIMCMSEGTFSVVKYRSNSNIDREGFFLKARAASGIHFEGGILRNGDCGLHIDPGKGLLHFFRQGNLVLTDTGTSKHAQHFSFPFACDLYGLGQFRDAIANYRDKSLYLAHANMDAVNSFLVSPHGIGILWDTHAATQFTSQGRHLTFTNDASLTRYHLCLGGHIDAVIAAYRRLTGKAPLLPKWAYGFWQSQERYKSQQELTDIIDTYRAKKLPIDVMVQDWRYWGDESQFSGMVWDKTNFPDPKGMCDHVHSHHAHIIASVWPAFGKASEIYQALDHEGLLFKGTHWSGGKVLDITAPRAREIYWSWIQKGLLSVGLDGLWTDGCEPEFMSTGNRYVTAKSYLDNEKCFVGNISDNLMTFSYYQSNLIYHQSRQAYANKRPLILSRSVYPGQQAFNAITWSGDTFAGWQTLNDQIVAAQQMSLSGIPYWTCDIGGFLVTHRFPNGLQDSAYRELYVRWFQFVAFLPIFRAHGTQIRRELWAMGEDGDPHYEALKKALKLRYSLMPYIYSQAARVTFNNETFLRPLIMDFSHDPKISAYPNQYMFGRNLLIAVVNRPLEAPQTNYQEFIPNYAVVGMQGPAAEVSFFEGAHFEKLIETRASDDLKMSWFGDLPIDLKGKPYSARWKGRIVAQESGIHLFKITTQGLIKFVMDGVTRVVSKGSEAGFATKADGAVSFADHEGDDVYSFEINLKAGQAYAFELTQSQPKHDIVSLWVEWVRPSHKAELQTSPNKMIEVYLPLGSGWYDLNSGLTYQGGQTLKLRPSIQDMPVFAQFGSIIPMSSGIDYAMQTPDQIELHIYTGADGNFTLYDDEGDGHNYEQGAYRNWKISWNEAKQYVTFHQCDTTYPSAAREISFTIIKHDAQSNSIIKKVTVSPSKTSIIGF</sequence>
<dbReference type="Gene3D" id="3.20.20.80">
    <property type="entry name" value="Glycosidases"/>
    <property type="match status" value="1"/>
</dbReference>
<dbReference type="InterPro" id="IPR011658">
    <property type="entry name" value="PA14_dom"/>
</dbReference>
<dbReference type="InterPro" id="IPR051816">
    <property type="entry name" value="Glycosyl_Hydrolase_31"/>
</dbReference>
<dbReference type="InterPro" id="IPR033403">
    <property type="entry name" value="DUF5110"/>
</dbReference>
<dbReference type="PANTHER" id="PTHR43863">
    <property type="entry name" value="HYDROLASE, PUTATIVE (AFU_ORTHOLOGUE AFUA_1G03140)-RELATED"/>
    <property type="match status" value="1"/>
</dbReference>
<comment type="caution">
    <text evidence="4">The sequence shown here is derived from an EMBL/GenBank/DDBJ whole genome shotgun (WGS) entry which is preliminary data.</text>
</comment>
<reference evidence="4" key="2">
    <citation type="journal article" date="2023" name="ISME Commun">
        <title>Characterization of a bloom-associated alphaproteobacterial lineage, 'Candidatus Phycosocius': insights into freshwater algal-bacterial interactions.</title>
        <authorList>
            <person name="Tanabe Y."/>
            <person name="Yamaguchi H."/>
            <person name="Yoshida M."/>
            <person name="Kai A."/>
            <person name="Okazaki Y."/>
        </authorList>
    </citation>
    <scope>NUCLEOTIDE SEQUENCE</scope>
    <source>
        <strain evidence="4">BOTRYCO-1</strain>
    </source>
</reference>
<dbReference type="PANTHER" id="PTHR43863:SF2">
    <property type="entry name" value="MALTASE-GLUCOAMYLASE"/>
    <property type="match status" value="1"/>
</dbReference>
<comment type="similarity">
    <text evidence="1 2">Belongs to the glycosyl hydrolase 31 family.</text>
</comment>
<keyword evidence="5" id="KW-1185">Reference proteome</keyword>
<dbReference type="Pfam" id="PF17137">
    <property type="entry name" value="DUF5110"/>
    <property type="match status" value="1"/>
</dbReference>
<organism evidence="4 5">
    <name type="scientific">Candidatus Phycosocius spiralis</name>
    <dbReference type="NCBI Taxonomy" id="2815099"/>
    <lineage>
        <taxon>Bacteria</taxon>
        <taxon>Pseudomonadati</taxon>
        <taxon>Pseudomonadota</taxon>
        <taxon>Alphaproteobacteria</taxon>
        <taxon>Caulobacterales</taxon>
        <taxon>Caulobacterales incertae sedis</taxon>
        <taxon>Candidatus Phycosocius</taxon>
    </lineage>
</organism>
<evidence type="ECO:0000256" key="1">
    <source>
        <dbReference type="ARBA" id="ARBA00007806"/>
    </source>
</evidence>
<dbReference type="Pfam" id="PF01055">
    <property type="entry name" value="Glyco_hydro_31_2nd"/>
    <property type="match status" value="1"/>
</dbReference>
<dbReference type="Pfam" id="PF21365">
    <property type="entry name" value="Glyco_hydro_31_3rd"/>
    <property type="match status" value="2"/>
</dbReference>
<proteinExistence type="inferred from homology"/>
<dbReference type="Pfam" id="PF07691">
    <property type="entry name" value="PA14"/>
    <property type="match status" value="1"/>
</dbReference>
<protein>
    <recommendedName>
        <fullName evidence="3">PA14 domain-containing protein</fullName>
    </recommendedName>
</protein>
<dbReference type="InterPro" id="IPR000322">
    <property type="entry name" value="Glyco_hydro_31_TIM"/>
</dbReference>
<name>A0ABQ4PVL6_9PROT</name>
<evidence type="ECO:0000259" key="3">
    <source>
        <dbReference type="PROSITE" id="PS51820"/>
    </source>
</evidence>
<dbReference type="InterPro" id="IPR017853">
    <property type="entry name" value="GH"/>
</dbReference>
<dbReference type="InterPro" id="IPR037524">
    <property type="entry name" value="PA14/GLEYA"/>
</dbReference>
<feature type="domain" description="PA14" evidence="3">
    <location>
        <begin position="638"/>
        <end position="792"/>
    </location>
</feature>
<evidence type="ECO:0000313" key="4">
    <source>
        <dbReference type="EMBL" id="GIU67064.1"/>
    </source>
</evidence>
<gene>
    <name evidence="4" type="ORF">PsB1_1218</name>
</gene>
<dbReference type="Proteomes" id="UP001161064">
    <property type="component" value="Unassembled WGS sequence"/>
</dbReference>
<dbReference type="SUPFAM" id="SSF51445">
    <property type="entry name" value="(Trans)glycosidases"/>
    <property type="match status" value="1"/>
</dbReference>
<dbReference type="Gene3D" id="2.60.40.1180">
    <property type="entry name" value="Golgi alpha-mannosidase II"/>
    <property type="match status" value="3"/>
</dbReference>
<dbReference type="Gene3D" id="3.90.182.10">
    <property type="entry name" value="Toxin - Anthrax Protective Antigen,domain 1"/>
    <property type="match status" value="1"/>
</dbReference>
<dbReference type="SUPFAM" id="SSF74650">
    <property type="entry name" value="Galactose mutarotase-like"/>
    <property type="match status" value="1"/>
</dbReference>
<keyword evidence="2" id="KW-0326">Glycosidase</keyword>